<sequence>MREMEECGPTYWSYTADNRFEPVKVAVNPQISNPVYRIPNPPRASRLSTSTMSSSSSSPWYTISSWQVGDPELKRRKRVASYKAYAVEGKVKASLRSSFRWIKNKYSALVYRC</sequence>
<evidence type="ECO:0000313" key="2">
    <source>
        <dbReference type="EMBL" id="MPA73602.1"/>
    </source>
</evidence>
<dbReference type="Pfam" id="PF12023">
    <property type="entry name" value="DUF3511"/>
    <property type="match status" value="1"/>
</dbReference>
<gene>
    <name evidence="2" type="ORF">Din_043043</name>
</gene>
<protein>
    <submittedName>
        <fullName evidence="2">Uncharacterized protein</fullName>
    </submittedName>
</protein>
<accession>A0A5B7BXE3</accession>
<name>A0A5B7BXE3_DAVIN</name>
<reference evidence="2" key="1">
    <citation type="submission" date="2019-08" db="EMBL/GenBank/DDBJ databases">
        <title>Reference gene set and small RNA set construction with multiple tissues from Davidia involucrata Baill.</title>
        <authorList>
            <person name="Yang H."/>
            <person name="Zhou C."/>
            <person name="Li G."/>
            <person name="Wang J."/>
            <person name="Gao P."/>
            <person name="Wang M."/>
            <person name="Wang R."/>
            <person name="Zhao Y."/>
        </authorList>
    </citation>
    <scope>NUCLEOTIDE SEQUENCE</scope>
    <source>
        <tissue evidence="2">Mixed with DoveR01_LX</tissue>
    </source>
</reference>
<feature type="region of interest" description="Disordered" evidence="1">
    <location>
        <begin position="38"/>
        <end position="59"/>
    </location>
</feature>
<proteinExistence type="predicted"/>
<dbReference type="AlphaFoldDB" id="A0A5B7BXE3"/>
<dbReference type="InterPro" id="IPR021899">
    <property type="entry name" value="DUF3511"/>
</dbReference>
<dbReference type="EMBL" id="GHES01043043">
    <property type="protein sequence ID" value="MPA73602.1"/>
    <property type="molecule type" value="Transcribed_RNA"/>
</dbReference>
<dbReference type="PANTHER" id="PTHR33193:SF13">
    <property type="entry name" value="EXPRESSED PROTEIN"/>
    <property type="match status" value="1"/>
</dbReference>
<organism evidence="2">
    <name type="scientific">Davidia involucrata</name>
    <name type="common">Dove tree</name>
    <dbReference type="NCBI Taxonomy" id="16924"/>
    <lineage>
        <taxon>Eukaryota</taxon>
        <taxon>Viridiplantae</taxon>
        <taxon>Streptophyta</taxon>
        <taxon>Embryophyta</taxon>
        <taxon>Tracheophyta</taxon>
        <taxon>Spermatophyta</taxon>
        <taxon>Magnoliopsida</taxon>
        <taxon>eudicotyledons</taxon>
        <taxon>Gunneridae</taxon>
        <taxon>Pentapetalae</taxon>
        <taxon>asterids</taxon>
        <taxon>Cornales</taxon>
        <taxon>Nyssaceae</taxon>
        <taxon>Davidia</taxon>
    </lineage>
</organism>
<dbReference type="PANTHER" id="PTHR33193">
    <property type="entry name" value="DOMAIN PROTEIN, PUTATIVE (DUF3511)-RELATED"/>
    <property type="match status" value="1"/>
</dbReference>
<feature type="compositionally biased region" description="Low complexity" evidence="1">
    <location>
        <begin position="45"/>
        <end position="59"/>
    </location>
</feature>
<evidence type="ECO:0000256" key="1">
    <source>
        <dbReference type="SAM" id="MobiDB-lite"/>
    </source>
</evidence>